<name>A0ACB9F968_CICIN</name>
<organism evidence="1 2">
    <name type="scientific">Cichorium intybus</name>
    <name type="common">Chicory</name>
    <dbReference type="NCBI Taxonomy" id="13427"/>
    <lineage>
        <taxon>Eukaryota</taxon>
        <taxon>Viridiplantae</taxon>
        <taxon>Streptophyta</taxon>
        <taxon>Embryophyta</taxon>
        <taxon>Tracheophyta</taxon>
        <taxon>Spermatophyta</taxon>
        <taxon>Magnoliopsida</taxon>
        <taxon>eudicotyledons</taxon>
        <taxon>Gunneridae</taxon>
        <taxon>Pentapetalae</taxon>
        <taxon>asterids</taxon>
        <taxon>campanulids</taxon>
        <taxon>Asterales</taxon>
        <taxon>Asteraceae</taxon>
        <taxon>Cichorioideae</taxon>
        <taxon>Cichorieae</taxon>
        <taxon>Cichoriinae</taxon>
        <taxon>Cichorium</taxon>
    </lineage>
</organism>
<dbReference type="Proteomes" id="UP001055811">
    <property type="component" value="Linkage Group LG03"/>
</dbReference>
<sequence>MTRLASSEGKVSLKILFDRLRKRRPEINEISGRICPTKLLVAPVRLMRLERLPISEERNLMRLIGSDVTSRVSCNAKPSVMAGGDVPCGKKAYGSSVMEVFRDSRARNSDNRPSLNG</sequence>
<evidence type="ECO:0000313" key="2">
    <source>
        <dbReference type="Proteomes" id="UP001055811"/>
    </source>
</evidence>
<comment type="caution">
    <text evidence="1">The sequence shown here is derived from an EMBL/GenBank/DDBJ whole genome shotgun (WGS) entry which is preliminary data.</text>
</comment>
<reference evidence="2" key="1">
    <citation type="journal article" date="2022" name="Mol. Ecol. Resour.">
        <title>The genomes of chicory, endive, great burdock and yacon provide insights into Asteraceae palaeo-polyploidization history and plant inulin production.</title>
        <authorList>
            <person name="Fan W."/>
            <person name="Wang S."/>
            <person name="Wang H."/>
            <person name="Wang A."/>
            <person name="Jiang F."/>
            <person name="Liu H."/>
            <person name="Zhao H."/>
            <person name="Xu D."/>
            <person name="Zhang Y."/>
        </authorList>
    </citation>
    <scope>NUCLEOTIDE SEQUENCE [LARGE SCALE GENOMIC DNA]</scope>
    <source>
        <strain evidence="2">cv. Punajuju</strain>
    </source>
</reference>
<proteinExistence type="predicted"/>
<dbReference type="EMBL" id="CM042011">
    <property type="protein sequence ID" value="KAI3767343.1"/>
    <property type="molecule type" value="Genomic_DNA"/>
</dbReference>
<accession>A0ACB9F968</accession>
<keyword evidence="2" id="KW-1185">Reference proteome</keyword>
<protein>
    <submittedName>
        <fullName evidence="1">Uncharacterized protein</fullName>
    </submittedName>
</protein>
<reference evidence="1 2" key="2">
    <citation type="journal article" date="2022" name="Mol. Ecol. Resour.">
        <title>The genomes of chicory, endive, great burdock and yacon provide insights into Asteraceae paleo-polyploidization history and plant inulin production.</title>
        <authorList>
            <person name="Fan W."/>
            <person name="Wang S."/>
            <person name="Wang H."/>
            <person name="Wang A."/>
            <person name="Jiang F."/>
            <person name="Liu H."/>
            <person name="Zhao H."/>
            <person name="Xu D."/>
            <person name="Zhang Y."/>
        </authorList>
    </citation>
    <scope>NUCLEOTIDE SEQUENCE [LARGE SCALE GENOMIC DNA]</scope>
    <source>
        <strain evidence="2">cv. Punajuju</strain>
        <tissue evidence="1">Leaves</tissue>
    </source>
</reference>
<gene>
    <name evidence="1" type="ORF">L2E82_17438</name>
</gene>
<evidence type="ECO:0000313" key="1">
    <source>
        <dbReference type="EMBL" id="KAI3767343.1"/>
    </source>
</evidence>